<feature type="transmembrane region" description="Helical" evidence="1">
    <location>
        <begin position="829"/>
        <end position="848"/>
    </location>
</feature>
<keyword evidence="1" id="KW-1133">Transmembrane helix</keyword>
<dbReference type="Pfam" id="PF02364">
    <property type="entry name" value="Glucan_synthase"/>
    <property type="match status" value="2"/>
</dbReference>
<reference evidence="3" key="1">
    <citation type="submission" date="2023-10" db="EMBL/GenBank/DDBJ databases">
        <authorList>
            <person name="Chen Y."/>
            <person name="Shah S."/>
            <person name="Dougan E. K."/>
            <person name="Thang M."/>
            <person name="Chan C."/>
        </authorList>
    </citation>
    <scope>NUCLEOTIDE SEQUENCE [LARGE SCALE GENOMIC DNA]</scope>
</reference>
<dbReference type="InterPro" id="IPR003440">
    <property type="entry name" value="Glyco_trans_48_dom"/>
</dbReference>
<feature type="transmembrane region" description="Helical" evidence="1">
    <location>
        <begin position="991"/>
        <end position="1013"/>
    </location>
</feature>
<feature type="domain" description="Glycosyl transferase 48" evidence="2">
    <location>
        <begin position="1160"/>
        <end position="1267"/>
    </location>
</feature>
<feature type="transmembrane region" description="Helical" evidence="1">
    <location>
        <begin position="917"/>
        <end position="935"/>
    </location>
</feature>
<accession>A0ABN9THE4</accession>
<dbReference type="Proteomes" id="UP001189429">
    <property type="component" value="Unassembled WGS sequence"/>
</dbReference>
<keyword evidence="4" id="KW-1185">Reference proteome</keyword>
<feature type="transmembrane region" description="Helical" evidence="1">
    <location>
        <begin position="751"/>
        <end position="768"/>
    </location>
</feature>
<gene>
    <name evidence="3" type="ORF">PCOR1329_LOCUS39156</name>
</gene>
<organism evidence="3 4">
    <name type="scientific">Prorocentrum cordatum</name>
    <dbReference type="NCBI Taxonomy" id="2364126"/>
    <lineage>
        <taxon>Eukaryota</taxon>
        <taxon>Sar</taxon>
        <taxon>Alveolata</taxon>
        <taxon>Dinophyceae</taxon>
        <taxon>Prorocentrales</taxon>
        <taxon>Prorocentraceae</taxon>
        <taxon>Prorocentrum</taxon>
    </lineage>
</organism>
<name>A0ABN9THE4_9DINO</name>
<sequence length="1936" mass="212667">MGDEQVGPFTFDRPLSLTVELGPDFSLTYSENADYLKGLMFWMERVLGCRKVSEDQVEISVTFKETFSFCRFNGRGFFDAWIVKVVAAASDVQAEKVLDLAGAWHPARQYLEGSSAQGDGVALEEVSGVMKPVVFEYGFPALTPTGVMDAKKQHALLQSVWEGLKTSVDGGGSTCVRGAVVDEWVDVWSADQDYEECADQVSSQFKHSSCGPWSDAGTIAVGFLGIMGQFDTLLMHCIDQRAEGSDQFKFQDVAGDDAVKSVAWLPFGVEGGYGKLSRCRPVWLRPGLPVLAWFTAMALTALLTLLSCCTGCSCCCCRRNQGVEEPRTSDHNLTLALQSAASKKALDGISAAPFGKLLASMVAEALGDESLEVPVRYEHMVGYCGWGLAKVGGRFSYHRLQHDGLGRGQTVQWWETEEKFVKWLQEQSDRTLAVHGFTEEELTRSELVGNKTVTREQLLEMLDTAGKFPQIEETVGVGETTVDCLGVDLRFTVRLTYRGSPSFLSSVVDDAPRSSQYEDVGSWLKEVARHVQRYLATMAGAHARVQGDRLRRQLEHEAEALLAGLERQQAAEASGERPRAATRLRLPTREASDTERKACYNVWRRACEGVHRWQGTHGLGGSLEYEDDSFQRYFAEALLLRLLESVGEHMIHAPEWIACVYQRALGSLKMTPASGDEPCSFSVDVDYTDLCEPLQQFCRNSNVFAKRQGINFDDMNDHGLSNPGAPQPLGLTKTFREPAGPLVLCNTVVNYPWPLSMVLWLFAIALYLRDVDSNFSGRVAVTGDRRFSEFVVLLVDLVFQCVVNFCGLFVSTPVSSANIKLPVLGFQRVGSLCRLIVLVPITLVVLWAEGDLQSLDDLAGLEDVLGMSSQSVRTDLWFVPYAYLLMRFAFGLLPKHGLGERLRFNDSADQKGHHKRIGFFWVVFGLICFVSYYGVLTGMARPLTPKGMCQIGDSDDDFCEDRQLILGSGLPSITWKDTQCVACVTSVVSAWLLAAIGSLLIPYFIFNCCVAFMGSSLGVSRGLVETNISSLDFSVYSLSSEFDRQRKSEAGWVSHGTVLHAIYGKDWKKVWAVMVEGLFDDCLVNQPVRDKLLAAASSGGMVELKGSESLRILPQAMQRIGYLFASHREILSNRRICFAPYCGNDRDVHCDALGVTHPGRIPSLTQIIPVYSEDGIMSIKELLSKPAGGSVATTLEFLVSQFPDEWQIFAETLRLHPTELYDRLAGGRCTPQQQDQVREWASHRAQSVIRTVNGAVHYHRALHLLLNRGEGVGFEDVRRRVQLILAHQTYGKVSMSKASKATLRSGMLTFRGAHGLKPGDTVRLSLQARSTMDLAGGLVFKKVDKFRDNLKPKAPAPGDDGADGLPTLLGRAMAGSRERPNCLVFSLTILVADKAAAKALEAAVKEAVVDESAGAIGLEHVTLTTSAVEGAANAGGDLLGILGWTQQGSPRIFEPAISVECTITPPPSTIVAHLEGQLGSSSTLKYTLIAAIEAAGGLQQVAEGEVRLGEISAVSRTGPAGGAAADFKDFVSGAFYTVGSVLEDQRVTLVGCSANGGQVMCEKVEANKRDQDLHYMLSKHKGYPFFVAIDFQRGKTHPRLEELIDQHVRGSSKDEGVMFKYASVLIKYRYFRVGGRDERQQDEWPVEVVHVLPRARGLLIGSEGNLTQGKSGNQLGALRFAEGHFLQMMDANMGCYSGESFKVPVVLQGFYPKPAGGGSEHRLALRARIIGFREHIFTRSHGLVGTIMADSEWTFGTLVQRLLGFLNVRMHYGHPDFMDCFWASNRGSVSKASPHINLSEDIFAGLNVNARDERSLHTDILEWEKGREVQFCAGSGFFWKISSGSVGLMRTRDLRSLCGRASIMQSVALYFATVAWYVHNILVDYGTELYVLLFVFMTFASKSLNDLGALGSALAVEWFIAGVGGSPRRSAPRCRP</sequence>
<feature type="transmembrane region" description="Helical" evidence="1">
    <location>
        <begin position="876"/>
        <end position="893"/>
    </location>
</feature>
<comment type="caution">
    <text evidence="3">The sequence shown here is derived from an EMBL/GenBank/DDBJ whole genome shotgun (WGS) entry which is preliminary data.</text>
</comment>
<evidence type="ECO:0000256" key="1">
    <source>
        <dbReference type="SAM" id="Phobius"/>
    </source>
</evidence>
<keyword evidence="1" id="KW-0472">Membrane</keyword>
<feature type="domain" description="Glycosyl transferase 48" evidence="2">
    <location>
        <begin position="1666"/>
        <end position="1898"/>
    </location>
</feature>
<dbReference type="PANTHER" id="PTHR12741">
    <property type="entry name" value="LYST-INTERACTING PROTEIN LIP5 DOPAMINE RESPONSIVE PROTEIN DRG-1"/>
    <property type="match status" value="1"/>
</dbReference>
<evidence type="ECO:0000259" key="2">
    <source>
        <dbReference type="Pfam" id="PF02364"/>
    </source>
</evidence>
<evidence type="ECO:0000313" key="3">
    <source>
        <dbReference type="EMBL" id="CAK0845334.1"/>
    </source>
</evidence>
<proteinExistence type="predicted"/>
<dbReference type="PANTHER" id="PTHR12741:SF48">
    <property type="entry name" value="1,3-BETA-GLUCAN SYNTHASE COMPONENT FKS1-RELATED"/>
    <property type="match status" value="1"/>
</dbReference>
<keyword evidence="1" id="KW-0812">Transmembrane</keyword>
<protein>
    <recommendedName>
        <fullName evidence="2">Glycosyl transferase 48 domain-containing protein</fullName>
    </recommendedName>
</protein>
<dbReference type="EMBL" id="CAUYUJ010014728">
    <property type="protein sequence ID" value="CAK0845334.1"/>
    <property type="molecule type" value="Genomic_DNA"/>
</dbReference>
<evidence type="ECO:0000313" key="4">
    <source>
        <dbReference type="Proteomes" id="UP001189429"/>
    </source>
</evidence>